<dbReference type="EMBL" id="JH712130">
    <property type="protein sequence ID" value="EFO28258.1"/>
    <property type="molecule type" value="Genomic_DNA"/>
</dbReference>
<accession>A0A1S0UBP2</accession>
<dbReference type="CTD" id="9937590"/>
<name>A0A1S0UBP2_LOALO</name>
<evidence type="ECO:0000313" key="1">
    <source>
        <dbReference type="EMBL" id="EFO28258.1"/>
    </source>
</evidence>
<organism evidence="1">
    <name type="scientific">Loa loa</name>
    <name type="common">Eye worm</name>
    <name type="synonym">Filaria loa</name>
    <dbReference type="NCBI Taxonomy" id="7209"/>
    <lineage>
        <taxon>Eukaryota</taxon>
        <taxon>Metazoa</taxon>
        <taxon>Ecdysozoa</taxon>
        <taxon>Nematoda</taxon>
        <taxon>Chromadorea</taxon>
        <taxon>Rhabditida</taxon>
        <taxon>Spirurina</taxon>
        <taxon>Spiruromorpha</taxon>
        <taxon>Filarioidea</taxon>
        <taxon>Onchocercidae</taxon>
        <taxon>Loa</taxon>
    </lineage>
</organism>
<dbReference type="InParanoid" id="A0A1S0UBP2"/>
<dbReference type="AlphaFoldDB" id="A0A1S0UBP2"/>
<gene>
    <name evidence="1" type="ORF">LOAG_00215</name>
</gene>
<dbReference type="GeneID" id="9937590"/>
<dbReference type="RefSeq" id="XP_003135803.1">
    <property type="nucleotide sequence ID" value="XM_003135755.1"/>
</dbReference>
<protein>
    <submittedName>
        <fullName evidence="1">Uncharacterized protein</fullName>
    </submittedName>
</protein>
<proteinExistence type="predicted"/>
<reference evidence="1" key="1">
    <citation type="submission" date="2012-04" db="EMBL/GenBank/DDBJ databases">
        <title>The Genome Sequence of Loa loa.</title>
        <authorList>
            <consortium name="The Broad Institute Genome Sequencing Platform"/>
            <consortium name="Broad Institute Genome Sequencing Center for Infectious Disease"/>
            <person name="Nutman T.B."/>
            <person name="Fink D.L."/>
            <person name="Russ C."/>
            <person name="Young S."/>
            <person name="Zeng Q."/>
            <person name="Gargeya S."/>
            <person name="Alvarado L."/>
            <person name="Berlin A."/>
            <person name="Chapman S.B."/>
            <person name="Chen Z."/>
            <person name="Freedman E."/>
            <person name="Gellesch M."/>
            <person name="Goldberg J."/>
            <person name="Griggs A."/>
            <person name="Gujja S."/>
            <person name="Heilman E.R."/>
            <person name="Heiman D."/>
            <person name="Howarth C."/>
            <person name="Mehta T."/>
            <person name="Neiman D."/>
            <person name="Pearson M."/>
            <person name="Roberts A."/>
            <person name="Saif S."/>
            <person name="Shea T."/>
            <person name="Shenoy N."/>
            <person name="Sisk P."/>
            <person name="Stolte C."/>
            <person name="Sykes S."/>
            <person name="White J."/>
            <person name="Yandava C."/>
            <person name="Haas B."/>
            <person name="Henn M.R."/>
            <person name="Nusbaum C."/>
            <person name="Birren B."/>
        </authorList>
    </citation>
    <scope>NUCLEOTIDE SEQUENCE [LARGE SCALE GENOMIC DNA]</scope>
</reference>
<sequence length="124" mass="13999">MEEVSNEALTQSNEVDEISEKRYSTLHSLLSLIARNTLRIRILYIVIPQASARLIVSAQHVSVPHALNVLLLSMEFYECKKCANKRVNHCWSTVKPAFSGKEVQVPNASVKLITAITPEKYFKT</sequence>
<dbReference type="KEGG" id="loa:LOAG_00215"/>